<keyword evidence="1" id="KW-1133">Transmembrane helix</keyword>
<reference evidence="3" key="1">
    <citation type="submission" date="2025-05" db="UniProtKB">
        <authorList>
            <consortium name="RefSeq"/>
        </authorList>
    </citation>
    <scope>NUCLEOTIDE SEQUENCE [LARGE SCALE GENOMIC DNA]</scope>
</reference>
<feature type="transmembrane region" description="Helical" evidence="1">
    <location>
        <begin position="72"/>
        <end position="94"/>
    </location>
</feature>
<name>A0ABM4B9A7_HYDVU</name>
<feature type="transmembrane region" description="Helical" evidence="1">
    <location>
        <begin position="165"/>
        <end position="188"/>
    </location>
</feature>
<feature type="domain" description="Phosphatidic acid phosphatase type 2/haloperoxidase" evidence="2">
    <location>
        <begin position="72"/>
        <end position="183"/>
    </location>
</feature>
<reference evidence="4" key="2">
    <citation type="submission" date="2025-08" db="UniProtKB">
        <authorList>
            <consortium name="RefSeq"/>
        </authorList>
    </citation>
    <scope>IDENTIFICATION</scope>
</reference>
<dbReference type="Proteomes" id="UP001652625">
    <property type="component" value="Chromosome 02"/>
</dbReference>
<dbReference type="GeneID" id="100206228"/>
<keyword evidence="3" id="KW-1185">Reference proteome</keyword>
<dbReference type="Gene3D" id="1.20.144.10">
    <property type="entry name" value="Phosphatidic acid phosphatase type 2/haloperoxidase"/>
    <property type="match status" value="1"/>
</dbReference>
<dbReference type="RefSeq" id="XP_065645480.1">
    <property type="nucleotide sequence ID" value="XM_065789408.1"/>
</dbReference>
<keyword evidence="1" id="KW-0472">Membrane</keyword>
<proteinExistence type="predicted"/>
<accession>A0ABM4B9A7</accession>
<dbReference type="Pfam" id="PF01569">
    <property type="entry name" value="PAP2"/>
    <property type="match status" value="1"/>
</dbReference>
<evidence type="ECO:0000256" key="1">
    <source>
        <dbReference type="SAM" id="Phobius"/>
    </source>
</evidence>
<evidence type="ECO:0000313" key="4">
    <source>
        <dbReference type="RefSeq" id="XP_065645480.1"/>
    </source>
</evidence>
<keyword evidence="1" id="KW-0812">Transmembrane</keyword>
<dbReference type="InterPro" id="IPR036938">
    <property type="entry name" value="PAP2/HPO_sf"/>
</dbReference>
<dbReference type="PANTHER" id="PTHR14969">
    <property type="entry name" value="SPHINGOSINE-1-PHOSPHATE PHOSPHOHYDROLASE"/>
    <property type="match status" value="1"/>
</dbReference>
<dbReference type="PANTHER" id="PTHR14969:SF13">
    <property type="entry name" value="AT30094P"/>
    <property type="match status" value="1"/>
</dbReference>
<protein>
    <submittedName>
        <fullName evidence="4">Polyisoprenoid diphosphate/phosphate phosphohydrolase PLPP6</fullName>
    </submittedName>
</protein>
<dbReference type="SUPFAM" id="SSF48317">
    <property type="entry name" value="Acid phosphatase/Vanadium-dependent haloperoxidase"/>
    <property type="match status" value="1"/>
</dbReference>
<sequence length="192" mass="22758">MKTVYKKQIERALYLDYAISRKISIYNGYFGNELFKHVRFFLKFLEWTAHGVPWIIYIFISIYYNQEYIREFYINVFIGLLFDLLTISFLKLAFKRPRPSYNENDITLSATKIDCYSFPSGHATRSFMLFTIYYLYDPKALYVAYILLWAFLVSLSRVMLGRHHILDVIVGIIVGIANAYVVTSYLYVGNRF</sequence>
<evidence type="ECO:0000259" key="2">
    <source>
        <dbReference type="SMART" id="SM00014"/>
    </source>
</evidence>
<gene>
    <name evidence="4" type="primary">LOC100206228</name>
</gene>
<feature type="transmembrane region" description="Helical" evidence="1">
    <location>
        <begin position="44"/>
        <end position="66"/>
    </location>
</feature>
<dbReference type="SMART" id="SM00014">
    <property type="entry name" value="acidPPc"/>
    <property type="match status" value="1"/>
</dbReference>
<dbReference type="InterPro" id="IPR000326">
    <property type="entry name" value="PAP2/HPO"/>
</dbReference>
<organism evidence="3 4">
    <name type="scientific">Hydra vulgaris</name>
    <name type="common">Hydra</name>
    <name type="synonym">Hydra attenuata</name>
    <dbReference type="NCBI Taxonomy" id="6087"/>
    <lineage>
        <taxon>Eukaryota</taxon>
        <taxon>Metazoa</taxon>
        <taxon>Cnidaria</taxon>
        <taxon>Hydrozoa</taxon>
        <taxon>Hydroidolina</taxon>
        <taxon>Anthoathecata</taxon>
        <taxon>Aplanulata</taxon>
        <taxon>Hydridae</taxon>
        <taxon>Hydra</taxon>
    </lineage>
</organism>
<evidence type="ECO:0000313" key="3">
    <source>
        <dbReference type="Proteomes" id="UP001652625"/>
    </source>
</evidence>
<feature type="transmembrane region" description="Helical" evidence="1">
    <location>
        <begin position="142"/>
        <end position="160"/>
    </location>
</feature>